<dbReference type="SUPFAM" id="SSF89009">
    <property type="entry name" value="GAT-like domain"/>
    <property type="match status" value="1"/>
</dbReference>
<name>A0A9P3PI96_LYOSH</name>
<organism evidence="3 4">
    <name type="scientific">Lyophyllum shimeji</name>
    <name type="common">Hon-shimeji</name>
    <name type="synonym">Tricholoma shimeji</name>
    <dbReference type="NCBI Taxonomy" id="47721"/>
    <lineage>
        <taxon>Eukaryota</taxon>
        <taxon>Fungi</taxon>
        <taxon>Dikarya</taxon>
        <taxon>Basidiomycota</taxon>
        <taxon>Agaricomycotina</taxon>
        <taxon>Agaricomycetes</taxon>
        <taxon>Agaricomycetidae</taxon>
        <taxon>Agaricales</taxon>
        <taxon>Tricholomatineae</taxon>
        <taxon>Lyophyllaceae</taxon>
        <taxon>Lyophyllum</taxon>
    </lineage>
</organism>
<dbReference type="SMART" id="SM00288">
    <property type="entry name" value="VHS"/>
    <property type="match status" value="1"/>
</dbReference>
<feature type="domain" description="VHS" evidence="2">
    <location>
        <begin position="27"/>
        <end position="147"/>
    </location>
</feature>
<dbReference type="GO" id="GO:0051666">
    <property type="term" value="P:actin cortical patch localization"/>
    <property type="evidence" value="ECO:0007669"/>
    <property type="project" value="TreeGrafter"/>
</dbReference>
<gene>
    <name evidence="3" type="ORF">LshimejAT787_0302290</name>
</gene>
<dbReference type="InterPro" id="IPR045007">
    <property type="entry name" value="LSB5"/>
</dbReference>
<dbReference type="PROSITE" id="PS50179">
    <property type="entry name" value="VHS"/>
    <property type="match status" value="1"/>
</dbReference>
<dbReference type="CDD" id="cd14232">
    <property type="entry name" value="GAT_LSB5"/>
    <property type="match status" value="1"/>
</dbReference>
<dbReference type="GO" id="GO:0006897">
    <property type="term" value="P:endocytosis"/>
    <property type="evidence" value="ECO:0007669"/>
    <property type="project" value="InterPro"/>
</dbReference>
<feature type="compositionally biased region" description="Basic and acidic residues" evidence="1">
    <location>
        <begin position="167"/>
        <end position="200"/>
    </location>
</feature>
<dbReference type="Proteomes" id="UP001063166">
    <property type="component" value="Unassembled WGS sequence"/>
</dbReference>
<dbReference type="CDD" id="cd16980">
    <property type="entry name" value="VHS_Lsb5"/>
    <property type="match status" value="1"/>
</dbReference>
<dbReference type="GO" id="GO:0007034">
    <property type="term" value="P:vacuolar transport"/>
    <property type="evidence" value="ECO:0007669"/>
    <property type="project" value="UniProtKB-ARBA"/>
</dbReference>
<evidence type="ECO:0000256" key="1">
    <source>
        <dbReference type="SAM" id="MobiDB-lite"/>
    </source>
</evidence>
<protein>
    <submittedName>
        <fullName evidence="3">VHS domain containing protein</fullName>
    </submittedName>
</protein>
<dbReference type="OrthoDB" id="10068368at2759"/>
<dbReference type="GO" id="GO:0035091">
    <property type="term" value="F:phosphatidylinositol binding"/>
    <property type="evidence" value="ECO:0007669"/>
    <property type="project" value="InterPro"/>
</dbReference>
<evidence type="ECO:0000313" key="3">
    <source>
        <dbReference type="EMBL" id="GLB35941.1"/>
    </source>
</evidence>
<dbReference type="Pfam" id="PF00790">
    <property type="entry name" value="VHS"/>
    <property type="match status" value="1"/>
</dbReference>
<dbReference type="GO" id="GO:0030479">
    <property type="term" value="C:actin cortical patch"/>
    <property type="evidence" value="ECO:0007669"/>
    <property type="project" value="TreeGrafter"/>
</dbReference>
<proteinExistence type="predicted"/>
<dbReference type="InterPro" id="IPR002014">
    <property type="entry name" value="VHS_dom"/>
</dbReference>
<reference evidence="3" key="1">
    <citation type="submission" date="2022-07" db="EMBL/GenBank/DDBJ databases">
        <title>The genome of Lyophyllum shimeji provides insight into the initial evolution of ectomycorrhizal fungal genome.</title>
        <authorList>
            <person name="Kobayashi Y."/>
            <person name="Shibata T."/>
            <person name="Hirakawa H."/>
            <person name="Shigenobu S."/>
            <person name="Nishiyama T."/>
            <person name="Yamada A."/>
            <person name="Hasebe M."/>
            <person name="Kawaguchi M."/>
        </authorList>
    </citation>
    <scope>NUCLEOTIDE SEQUENCE</scope>
    <source>
        <strain evidence="3">AT787</strain>
    </source>
</reference>
<dbReference type="Gene3D" id="1.20.58.160">
    <property type="match status" value="1"/>
</dbReference>
<dbReference type="GO" id="GO:0007015">
    <property type="term" value="P:actin filament organization"/>
    <property type="evidence" value="ECO:0007669"/>
    <property type="project" value="InterPro"/>
</dbReference>
<dbReference type="PANTHER" id="PTHR47789:SF1">
    <property type="entry name" value="LAS SEVENTEEN-BINDING PROTEIN 5"/>
    <property type="match status" value="1"/>
</dbReference>
<keyword evidence="4" id="KW-1185">Reference proteome</keyword>
<dbReference type="InterPro" id="IPR008942">
    <property type="entry name" value="ENTH_VHS"/>
</dbReference>
<feature type="compositionally biased region" description="Low complexity" evidence="1">
    <location>
        <begin position="454"/>
        <end position="469"/>
    </location>
</feature>
<dbReference type="Gene3D" id="1.25.40.90">
    <property type="match status" value="1"/>
</dbReference>
<dbReference type="SUPFAM" id="SSF48464">
    <property type="entry name" value="ENTH/VHS domain"/>
    <property type="match status" value="1"/>
</dbReference>
<dbReference type="InterPro" id="IPR044103">
    <property type="entry name" value="GAT_LSB5"/>
</dbReference>
<feature type="region of interest" description="Disordered" evidence="1">
    <location>
        <begin position="161"/>
        <end position="215"/>
    </location>
</feature>
<dbReference type="EMBL" id="BRPK01000003">
    <property type="protein sequence ID" value="GLB35941.1"/>
    <property type="molecule type" value="Genomic_DNA"/>
</dbReference>
<dbReference type="AlphaFoldDB" id="A0A9P3PI96"/>
<accession>A0A9P3PI96</accession>
<evidence type="ECO:0000313" key="4">
    <source>
        <dbReference type="Proteomes" id="UP001063166"/>
    </source>
</evidence>
<dbReference type="InterPro" id="IPR038425">
    <property type="entry name" value="GAT_sf"/>
</dbReference>
<sequence length="469" mass="52015">MSAFSFAKQAFGREKPHSSITDWVDILTASNIAEEAYDGIPELVDAINLQAAGTAEASRAIRKKLKHGNPHQQYRALVLLKALVENCGPKFQTSFADGHLTDALKNLSWDSSTDKRVRRKLTLVLASLHEQFNDDPSMSVVAGLYHQCGADARRRREQEITHFVGMPEDKKKQEKDEARQRAKKEKEQAKARKKEEERQRQRQGQNQSQRTPFVFEKEKPKVLASIADASQASSNLVNAIRLVNSETDSVQTNARVQECLTTAKQTRKAVVRYIQLVENEELIGTLIETNDRLMSALEMYENLLNQKSRPAGDISGVTNDLAAAHISVSGDASGAFAERQHAGIDQDVQSREPHLHPDLEDLNFGPLGASSTNLPPPLRPSTRSSDMKGDAYYARGSLSDFSDYSSDEETRGGTSGSASRQQVERDHVDVSDDPEDEPYASAPLMREKDEDPFADPFADAVAVGPVKKW</sequence>
<evidence type="ECO:0000259" key="2">
    <source>
        <dbReference type="PROSITE" id="PS50179"/>
    </source>
</evidence>
<feature type="region of interest" description="Disordered" evidence="1">
    <location>
        <begin position="355"/>
        <end position="469"/>
    </location>
</feature>
<dbReference type="PANTHER" id="PTHR47789">
    <property type="entry name" value="LAS SEVENTEEN-BINDING PROTEIN 5"/>
    <property type="match status" value="1"/>
</dbReference>
<comment type="caution">
    <text evidence="3">The sequence shown here is derived from an EMBL/GenBank/DDBJ whole genome shotgun (WGS) entry which is preliminary data.</text>
</comment>
<dbReference type="GO" id="GO:0043130">
    <property type="term" value="F:ubiquitin binding"/>
    <property type="evidence" value="ECO:0007669"/>
    <property type="project" value="InterPro"/>
</dbReference>